<feature type="region of interest" description="Disordered" evidence="5">
    <location>
        <begin position="46"/>
        <end position="136"/>
    </location>
</feature>
<dbReference type="Gene3D" id="3.30.60.30">
    <property type="match status" value="3"/>
</dbReference>
<dbReference type="Pfam" id="PF07648">
    <property type="entry name" value="Kazal_2"/>
    <property type="match status" value="2"/>
</dbReference>
<reference evidence="7" key="1">
    <citation type="submission" date="2021-03" db="EMBL/GenBank/DDBJ databases">
        <authorList>
            <person name="Bekaert M."/>
        </authorList>
    </citation>
    <scope>NUCLEOTIDE SEQUENCE</scope>
</reference>
<feature type="compositionally biased region" description="Low complexity" evidence="5">
    <location>
        <begin position="82"/>
        <end position="94"/>
    </location>
</feature>
<gene>
    <name evidence="7" type="ORF">MEDL_2479</name>
</gene>
<keyword evidence="8" id="KW-1185">Reference proteome</keyword>
<dbReference type="PRINTS" id="PR01217">
    <property type="entry name" value="PRICHEXTENSN"/>
</dbReference>
<evidence type="ECO:0000256" key="2">
    <source>
        <dbReference type="ARBA" id="ARBA00022525"/>
    </source>
</evidence>
<dbReference type="Pfam" id="PF00050">
    <property type="entry name" value="Kazal_1"/>
    <property type="match status" value="2"/>
</dbReference>
<keyword evidence="3" id="KW-0646">Protease inhibitor</keyword>
<organism evidence="7 8">
    <name type="scientific">Mytilus edulis</name>
    <name type="common">Blue mussel</name>
    <dbReference type="NCBI Taxonomy" id="6550"/>
    <lineage>
        <taxon>Eukaryota</taxon>
        <taxon>Metazoa</taxon>
        <taxon>Spiralia</taxon>
        <taxon>Lophotrochozoa</taxon>
        <taxon>Mollusca</taxon>
        <taxon>Bivalvia</taxon>
        <taxon>Autobranchia</taxon>
        <taxon>Pteriomorphia</taxon>
        <taxon>Mytilida</taxon>
        <taxon>Mytiloidea</taxon>
        <taxon>Mytilidae</taxon>
        <taxon>Mytilinae</taxon>
        <taxon>Mytilus</taxon>
    </lineage>
</organism>
<dbReference type="GO" id="GO:0005576">
    <property type="term" value="C:extracellular region"/>
    <property type="evidence" value="ECO:0007669"/>
    <property type="project" value="UniProtKB-SubCell"/>
</dbReference>
<dbReference type="PANTHER" id="PTHR21312:SF28">
    <property type="entry name" value="OVOINHIBITOR-RELATED"/>
    <property type="match status" value="1"/>
</dbReference>
<dbReference type="PROSITE" id="PS51465">
    <property type="entry name" value="KAZAL_2"/>
    <property type="match status" value="3"/>
</dbReference>
<feature type="domain" description="Kazal-like" evidence="6">
    <location>
        <begin position="182"/>
        <end position="237"/>
    </location>
</feature>
<dbReference type="PANTHER" id="PTHR21312">
    <property type="entry name" value="SERINE PROTEASE INHIBITOR"/>
    <property type="match status" value="1"/>
</dbReference>
<accession>A0A8S3PTI2</accession>
<evidence type="ECO:0000313" key="7">
    <source>
        <dbReference type="EMBL" id="CAG2187027.1"/>
    </source>
</evidence>
<comment type="subcellular location">
    <subcellularLocation>
        <location evidence="1">Secreted</location>
    </subcellularLocation>
</comment>
<keyword evidence="2" id="KW-0964">Secreted</keyword>
<evidence type="ECO:0000256" key="4">
    <source>
        <dbReference type="ARBA" id="ARBA00023157"/>
    </source>
</evidence>
<dbReference type="InterPro" id="IPR002350">
    <property type="entry name" value="Kazal_dom"/>
</dbReference>
<evidence type="ECO:0000256" key="1">
    <source>
        <dbReference type="ARBA" id="ARBA00004613"/>
    </source>
</evidence>
<feature type="compositionally biased region" description="Low complexity" evidence="5">
    <location>
        <begin position="46"/>
        <end position="58"/>
    </location>
</feature>
<dbReference type="CDD" id="cd00104">
    <property type="entry name" value="KAZAL_FS"/>
    <property type="match status" value="1"/>
</dbReference>
<evidence type="ECO:0000256" key="5">
    <source>
        <dbReference type="SAM" id="MobiDB-lite"/>
    </source>
</evidence>
<dbReference type="InterPro" id="IPR036058">
    <property type="entry name" value="Kazal_dom_sf"/>
</dbReference>
<dbReference type="SUPFAM" id="SSF100895">
    <property type="entry name" value="Kazal-type serine protease inhibitors"/>
    <property type="match status" value="3"/>
</dbReference>
<dbReference type="EMBL" id="CAJPWZ010000151">
    <property type="protein sequence ID" value="CAG2187027.1"/>
    <property type="molecule type" value="Genomic_DNA"/>
</dbReference>
<keyword evidence="4" id="KW-1015">Disulfide bond</keyword>
<dbReference type="PROSITE" id="PS00282">
    <property type="entry name" value="KAZAL_1"/>
    <property type="match status" value="3"/>
</dbReference>
<feature type="domain" description="Kazal-like" evidence="6">
    <location>
        <begin position="252"/>
        <end position="294"/>
    </location>
</feature>
<feature type="domain" description="Kazal-like" evidence="6">
    <location>
        <begin position="296"/>
        <end position="347"/>
    </location>
</feature>
<evidence type="ECO:0000256" key="3">
    <source>
        <dbReference type="ARBA" id="ARBA00022690"/>
    </source>
</evidence>
<sequence length="351" mass="36664">MKESTPVAPLEGPVPVGEAAVAEPTPKVPITKPKSIVPVAEPKPEVPVAEPMPEVPVAEPKPEVPVAEPKPEVPVSEPKPEVPVAEPIPEVPVAKPKPEVPVAEPKPEVPVTEPTPKEPVAKPESIVPVTEPKPNIPVEKPAPEVPAPQVAAASSTQNKTCNWSPICGTDGSTYPTDCVLPSGVGKACDGYCPCQAASRCGCGQWYSPICGIDGVTYDNECELLCAGSSVDCDGECPCPTKPQPTQAYMPTLVPLPTCQCPEYYYPVCGVDGQIYDNDCLRVCEGVAKDCDGTTCPCGDNNSQIMEVSGCGCSNSWDPVCSQDGHTYRNLCLAKCSGISEPDLACSSGCPC</sequence>
<evidence type="ECO:0000259" key="6">
    <source>
        <dbReference type="PROSITE" id="PS51465"/>
    </source>
</evidence>
<dbReference type="AlphaFoldDB" id="A0A8S3PTI2"/>
<evidence type="ECO:0000313" key="8">
    <source>
        <dbReference type="Proteomes" id="UP000683360"/>
    </source>
</evidence>
<protein>
    <recommendedName>
        <fullName evidence="6">Kazal-like domain-containing protein</fullName>
    </recommendedName>
</protein>
<feature type="region of interest" description="Disordered" evidence="5">
    <location>
        <begin position="1"/>
        <end position="32"/>
    </location>
</feature>
<name>A0A8S3PTI2_MYTED</name>
<dbReference type="Proteomes" id="UP000683360">
    <property type="component" value="Unassembled WGS sequence"/>
</dbReference>
<proteinExistence type="predicted"/>
<comment type="caution">
    <text evidence="7">The sequence shown here is derived from an EMBL/GenBank/DDBJ whole genome shotgun (WGS) entry which is preliminary data.</text>
</comment>
<dbReference type="SMART" id="SM00280">
    <property type="entry name" value="KAZAL"/>
    <property type="match status" value="4"/>
</dbReference>
<dbReference type="GO" id="GO:0030414">
    <property type="term" value="F:peptidase inhibitor activity"/>
    <property type="evidence" value="ECO:0007669"/>
    <property type="project" value="UniProtKB-KW"/>
</dbReference>
<dbReference type="OrthoDB" id="6158497at2759"/>